<organism evidence="1 2">
    <name type="scientific">Aegilops tauschii subsp. strangulata</name>
    <name type="common">Goatgrass</name>
    <dbReference type="NCBI Taxonomy" id="200361"/>
    <lineage>
        <taxon>Eukaryota</taxon>
        <taxon>Viridiplantae</taxon>
        <taxon>Streptophyta</taxon>
        <taxon>Embryophyta</taxon>
        <taxon>Tracheophyta</taxon>
        <taxon>Spermatophyta</taxon>
        <taxon>Magnoliopsida</taxon>
        <taxon>Liliopsida</taxon>
        <taxon>Poales</taxon>
        <taxon>Poaceae</taxon>
        <taxon>BOP clade</taxon>
        <taxon>Pooideae</taxon>
        <taxon>Triticodae</taxon>
        <taxon>Triticeae</taxon>
        <taxon>Triticinae</taxon>
        <taxon>Aegilops</taxon>
    </lineage>
</organism>
<name>A0A453IMU7_AEGTS</name>
<keyword evidence="2" id="KW-1185">Reference proteome</keyword>
<dbReference type="AlphaFoldDB" id="A0A453IMU7"/>
<reference evidence="1" key="3">
    <citation type="journal article" date="2017" name="Nature">
        <title>Genome sequence of the progenitor of the wheat D genome Aegilops tauschii.</title>
        <authorList>
            <person name="Luo M.C."/>
            <person name="Gu Y.Q."/>
            <person name="Puiu D."/>
            <person name="Wang H."/>
            <person name="Twardziok S.O."/>
            <person name="Deal K.R."/>
            <person name="Huo N."/>
            <person name="Zhu T."/>
            <person name="Wang L."/>
            <person name="Wang Y."/>
            <person name="McGuire P.E."/>
            <person name="Liu S."/>
            <person name="Long H."/>
            <person name="Ramasamy R.K."/>
            <person name="Rodriguez J.C."/>
            <person name="Van S.L."/>
            <person name="Yuan L."/>
            <person name="Wang Z."/>
            <person name="Xia Z."/>
            <person name="Xiao L."/>
            <person name="Anderson O.D."/>
            <person name="Ouyang S."/>
            <person name="Liang Y."/>
            <person name="Zimin A.V."/>
            <person name="Pertea G."/>
            <person name="Qi P."/>
            <person name="Bennetzen J.L."/>
            <person name="Dai X."/>
            <person name="Dawson M.W."/>
            <person name="Muller H.G."/>
            <person name="Kugler K."/>
            <person name="Rivarola-Duarte L."/>
            <person name="Spannagl M."/>
            <person name="Mayer K.F.X."/>
            <person name="Lu F.H."/>
            <person name="Bevan M.W."/>
            <person name="Leroy P."/>
            <person name="Li P."/>
            <person name="You F.M."/>
            <person name="Sun Q."/>
            <person name="Liu Z."/>
            <person name="Lyons E."/>
            <person name="Wicker T."/>
            <person name="Salzberg S.L."/>
            <person name="Devos K.M."/>
            <person name="Dvorak J."/>
        </authorList>
    </citation>
    <scope>NUCLEOTIDE SEQUENCE [LARGE SCALE GENOMIC DNA]</scope>
    <source>
        <strain evidence="1">cv. AL8/78</strain>
    </source>
</reference>
<evidence type="ECO:0000313" key="2">
    <source>
        <dbReference type="Proteomes" id="UP000015105"/>
    </source>
</evidence>
<reference evidence="1" key="4">
    <citation type="submission" date="2019-03" db="UniProtKB">
        <authorList>
            <consortium name="EnsemblPlants"/>
        </authorList>
    </citation>
    <scope>IDENTIFICATION</scope>
</reference>
<dbReference type="EnsemblPlants" id="AET4Gv20618500.2">
    <property type="protein sequence ID" value="AET4Gv20618500.2"/>
    <property type="gene ID" value="AET4Gv20618500"/>
</dbReference>
<sequence length="58" mass="6750">MPQGGVLFYCVSNLIQVLYYRWSPTGLRHADRARGNMTTTLFRVHQERELFAPLYSTS</sequence>
<reference evidence="2" key="2">
    <citation type="journal article" date="2017" name="Nat. Plants">
        <title>The Aegilops tauschii genome reveals multiple impacts of transposons.</title>
        <authorList>
            <person name="Zhao G."/>
            <person name="Zou C."/>
            <person name="Li K."/>
            <person name="Wang K."/>
            <person name="Li T."/>
            <person name="Gao L."/>
            <person name="Zhang X."/>
            <person name="Wang H."/>
            <person name="Yang Z."/>
            <person name="Liu X."/>
            <person name="Jiang W."/>
            <person name="Mao L."/>
            <person name="Kong X."/>
            <person name="Jiao Y."/>
            <person name="Jia J."/>
        </authorList>
    </citation>
    <scope>NUCLEOTIDE SEQUENCE [LARGE SCALE GENOMIC DNA]</scope>
    <source>
        <strain evidence="2">cv. AL8/78</strain>
    </source>
</reference>
<reference evidence="2" key="1">
    <citation type="journal article" date="2014" name="Science">
        <title>Ancient hybridizations among the ancestral genomes of bread wheat.</title>
        <authorList>
            <consortium name="International Wheat Genome Sequencing Consortium,"/>
            <person name="Marcussen T."/>
            <person name="Sandve S.R."/>
            <person name="Heier L."/>
            <person name="Spannagl M."/>
            <person name="Pfeifer M."/>
            <person name="Jakobsen K.S."/>
            <person name="Wulff B.B."/>
            <person name="Steuernagel B."/>
            <person name="Mayer K.F."/>
            <person name="Olsen O.A."/>
        </authorList>
    </citation>
    <scope>NUCLEOTIDE SEQUENCE [LARGE SCALE GENOMIC DNA]</scope>
    <source>
        <strain evidence="2">cv. AL8/78</strain>
    </source>
</reference>
<evidence type="ECO:0000313" key="1">
    <source>
        <dbReference type="EnsemblPlants" id="AET4Gv20618500.2"/>
    </source>
</evidence>
<dbReference type="Gramene" id="AET4Gv20618500.2">
    <property type="protein sequence ID" value="AET4Gv20618500.2"/>
    <property type="gene ID" value="AET4Gv20618500"/>
</dbReference>
<proteinExistence type="predicted"/>
<dbReference type="Proteomes" id="UP000015105">
    <property type="component" value="Chromosome 4D"/>
</dbReference>
<accession>A0A453IMU7</accession>
<protein>
    <submittedName>
        <fullName evidence="1">Uncharacterized protein</fullName>
    </submittedName>
</protein>
<reference evidence="1" key="5">
    <citation type="journal article" date="2021" name="G3 (Bethesda)">
        <title>Aegilops tauschii genome assembly Aet v5.0 features greater sequence contiguity and improved annotation.</title>
        <authorList>
            <person name="Wang L."/>
            <person name="Zhu T."/>
            <person name="Rodriguez J.C."/>
            <person name="Deal K.R."/>
            <person name="Dubcovsky J."/>
            <person name="McGuire P.E."/>
            <person name="Lux T."/>
            <person name="Spannagl M."/>
            <person name="Mayer K.F.X."/>
            <person name="Baldrich P."/>
            <person name="Meyers B.C."/>
            <person name="Huo N."/>
            <person name="Gu Y.Q."/>
            <person name="Zhou H."/>
            <person name="Devos K.M."/>
            <person name="Bennetzen J.L."/>
            <person name="Unver T."/>
            <person name="Budak H."/>
            <person name="Gulick P.J."/>
            <person name="Galiba G."/>
            <person name="Kalapos B."/>
            <person name="Nelson D.R."/>
            <person name="Li P."/>
            <person name="You F.M."/>
            <person name="Luo M.C."/>
            <person name="Dvorak J."/>
        </authorList>
    </citation>
    <scope>NUCLEOTIDE SEQUENCE [LARGE SCALE GENOMIC DNA]</scope>
    <source>
        <strain evidence="1">cv. AL8/78</strain>
    </source>
</reference>